<dbReference type="EMBL" id="LT629765">
    <property type="protein sequence ID" value="SDS78046.1"/>
    <property type="molecule type" value="Genomic_DNA"/>
</dbReference>
<gene>
    <name evidence="1" type="ORF">SAMN04488539_2376</name>
</gene>
<reference evidence="1 2" key="1">
    <citation type="submission" date="2016-10" db="EMBL/GenBank/DDBJ databases">
        <authorList>
            <person name="de Groot N.N."/>
        </authorList>
    </citation>
    <scope>NUCLEOTIDE SEQUENCE [LARGE SCALE GENOMIC DNA]</scope>
    <source>
        <strain evidence="1 2">DSM 45434</strain>
    </source>
</reference>
<dbReference type="Proteomes" id="UP000182237">
    <property type="component" value="Chromosome I"/>
</dbReference>
<accession>A0A1H1V100</accession>
<name>A0A1H1V100_9CORY</name>
<dbReference type="AlphaFoldDB" id="A0A1H1V100"/>
<organism evidence="1 2">
    <name type="scientific">Corynebacterium timonense</name>
    <dbReference type="NCBI Taxonomy" id="441500"/>
    <lineage>
        <taxon>Bacteria</taxon>
        <taxon>Bacillati</taxon>
        <taxon>Actinomycetota</taxon>
        <taxon>Actinomycetes</taxon>
        <taxon>Mycobacteriales</taxon>
        <taxon>Corynebacteriaceae</taxon>
        <taxon>Corynebacterium</taxon>
    </lineage>
</organism>
<evidence type="ECO:0000313" key="1">
    <source>
        <dbReference type="EMBL" id="SDS78046.1"/>
    </source>
</evidence>
<proteinExistence type="predicted"/>
<protein>
    <submittedName>
        <fullName evidence="1">Uncharacterized protein</fullName>
    </submittedName>
</protein>
<keyword evidence="2" id="KW-1185">Reference proteome</keyword>
<sequence length="66" mass="7248">MERKIIAALFVLLLLTAGLHDWPYWAQLAFALAAFVAVFLPHHAPRGWRSLEVGVVDRPVLGLVGG</sequence>
<evidence type="ECO:0000313" key="2">
    <source>
        <dbReference type="Proteomes" id="UP000182237"/>
    </source>
</evidence>